<protein>
    <submittedName>
        <fullName evidence="1">Uncharacterized protein</fullName>
    </submittedName>
</protein>
<dbReference type="EMBL" id="CACRZD030000218">
    <property type="protein sequence ID" value="CAA6675097.1"/>
    <property type="molecule type" value="Genomic_DNA"/>
</dbReference>
<dbReference type="SUPFAM" id="SSF56112">
    <property type="entry name" value="Protein kinase-like (PK-like)"/>
    <property type="match status" value="1"/>
</dbReference>
<keyword evidence="2" id="KW-1185">Reference proteome</keyword>
<name>A0ABN7EB21_SPIIN</name>
<reference evidence="2" key="1">
    <citation type="journal article" date="2020" name="Sci. Rep.">
        <title>Chromosome-scale genome assembly for the duckweed Spirodela intermedia, integrating cytogenetic maps, PacBio and Oxford Nanopore libraries.</title>
        <authorList>
            <person name="Hoang P.T.N."/>
            <person name="Fiebig A."/>
            <person name="Novak P."/>
            <person name="Macas J."/>
            <person name="Cao H.X."/>
            <person name="Stepanenko A."/>
            <person name="Chen G."/>
            <person name="Borisjuk N."/>
            <person name="Scholz U."/>
            <person name="Schubert I."/>
        </authorList>
    </citation>
    <scope>NUCLEOTIDE SEQUENCE [LARGE SCALE GENOMIC DNA]</scope>
</reference>
<evidence type="ECO:0000313" key="2">
    <source>
        <dbReference type="Proteomes" id="UP001189122"/>
    </source>
</evidence>
<comment type="caution">
    <text evidence="1">The sequence shown here is derived from an EMBL/GenBank/DDBJ whole genome shotgun (WGS) entry which is preliminary data.</text>
</comment>
<dbReference type="Proteomes" id="UP001189122">
    <property type="component" value="Unassembled WGS sequence"/>
</dbReference>
<dbReference type="PANTHER" id="PTHR45631:SF202">
    <property type="entry name" value="SENESCENCE-INDUCED RECEPTOR-LIKE SERINE_THREONINE-PROTEIN KINASE"/>
    <property type="match status" value="1"/>
</dbReference>
<organism evidence="1 2">
    <name type="scientific">Spirodela intermedia</name>
    <name type="common">Intermediate duckweed</name>
    <dbReference type="NCBI Taxonomy" id="51605"/>
    <lineage>
        <taxon>Eukaryota</taxon>
        <taxon>Viridiplantae</taxon>
        <taxon>Streptophyta</taxon>
        <taxon>Embryophyta</taxon>
        <taxon>Tracheophyta</taxon>
        <taxon>Spermatophyta</taxon>
        <taxon>Magnoliopsida</taxon>
        <taxon>Liliopsida</taxon>
        <taxon>Araceae</taxon>
        <taxon>Lemnoideae</taxon>
        <taxon>Spirodela</taxon>
    </lineage>
</organism>
<evidence type="ECO:0000313" key="1">
    <source>
        <dbReference type="EMBL" id="CAA6675097.1"/>
    </source>
</evidence>
<proteinExistence type="predicted"/>
<sequence length="114" mass="12875">MTGQPPHQNTIEKTHIVRWVHSLVQSGDIINIIDSRLQGYFDINRAWKIIEVAMSCTSTTSEERMTMSEVVMELKQCLNINELQIEFEDTKSSIQYSSGTITSGLSTSRAPLAR</sequence>
<gene>
    <name evidence="1" type="ORF">SI7747_UN021439</name>
</gene>
<dbReference type="Gene3D" id="1.10.510.10">
    <property type="entry name" value="Transferase(Phosphotransferase) domain 1"/>
    <property type="match status" value="1"/>
</dbReference>
<dbReference type="PANTHER" id="PTHR45631">
    <property type="entry name" value="OS07G0107800 PROTEIN-RELATED"/>
    <property type="match status" value="1"/>
</dbReference>
<dbReference type="InterPro" id="IPR011009">
    <property type="entry name" value="Kinase-like_dom_sf"/>
</dbReference>
<accession>A0ABN7EB21</accession>